<accession>A0A4V5Q1C4</accession>
<dbReference type="Proteomes" id="UP000310541">
    <property type="component" value="Unassembled WGS sequence"/>
</dbReference>
<evidence type="ECO:0000313" key="2">
    <source>
        <dbReference type="Proteomes" id="UP000310541"/>
    </source>
</evidence>
<dbReference type="EMBL" id="SWFM01000003">
    <property type="protein sequence ID" value="TKD69778.1"/>
    <property type="molecule type" value="Genomic_DNA"/>
</dbReference>
<comment type="caution">
    <text evidence="1">The sequence shown here is derived from an EMBL/GenBank/DDBJ whole genome shotgun (WGS) entry which is preliminary data.</text>
</comment>
<reference evidence="1 2" key="1">
    <citation type="submission" date="2019-04" db="EMBL/GenBank/DDBJ databases">
        <title>Genome sequence of Bacillus hwajinpoensis strain Y2.</title>
        <authorList>
            <person name="Fair J.L."/>
            <person name="Maclea K.S."/>
        </authorList>
    </citation>
    <scope>NUCLEOTIDE SEQUENCE [LARGE SCALE GENOMIC DNA]</scope>
    <source>
        <strain evidence="1 2">Y2</strain>
    </source>
</reference>
<gene>
    <name evidence="1" type="ORF">FBF83_10850</name>
</gene>
<dbReference type="AlphaFoldDB" id="A0A4V5Q1C4"/>
<protein>
    <submittedName>
        <fullName evidence="1">Uncharacterized protein</fullName>
    </submittedName>
</protein>
<sequence>MWKYYERIGPCFEIYNHSIQTYEKLVFESEQANELNREFHQDQQLNVVVSDLTYVRVGQK</sequence>
<organism evidence="1 2">
    <name type="scientific">Guptibacillus hwajinpoensis</name>
    <dbReference type="NCBI Taxonomy" id="208199"/>
    <lineage>
        <taxon>Bacteria</taxon>
        <taxon>Bacillati</taxon>
        <taxon>Bacillota</taxon>
        <taxon>Bacilli</taxon>
        <taxon>Bacillales</taxon>
        <taxon>Guptibacillaceae</taxon>
        <taxon>Guptibacillus</taxon>
    </lineage>
</organism>
<proteinExistence type="predicted"/>
<dbReference type="OrthoDB" id="9781005at2"/>
<evidence type="ECO:0000313" key="1">
    <source>
        <dbReference type="EMBL" id="TKD69778.1"/>
    </source>
</evidence>
<name>A0A4V5Q1C4_9BACL</name>